<keyword evidence="3" id="KW-1185">Reference proteome</keyword>
<gene>
    <name evidence="2" type="ORF">MSHOH_3775</name>
</gene>
<dbReference type="InterPro" id="IPR008254">
    <property type="entry name" value="Flavodoxin/NO_synth"/>
</dbReference>
<proteinExistence type="predicted"/>
<dbReference type="Pfam" id="PF12682">
    <property type="entry name" value="Flavodoxin_4"/>
    <property type="match status" value="1"/>
</dbReference>
<dbReference type="GO" id="GO:0010181">
    <property type="term" value="F:FMN binding"/>
    <property type="evidence" value="ECO:0007669"/>
    <property type="project" value="InterPro"/>
</dbReference>
<evidence type="ECO:0000313" key="3">
    <source>
        <dbReference type="Proteomes" id="UP000033101"/>
    </source>
</evidence>
<evidence type="ECO:0000259" key="1">
    <source>
        <dbReference type="PROSITE" id="PS50902"/>
    </source>
</evidence>
<reference evidence="2 3" key="1">
    <citation type="submission" date="2014-07" db="EMBL/GenBank/DDBJ databases">
        <title>Methanogenic archaea and the global carbon cycle.</title>
        <authorList>
            <person name="Henriksen J.R."/>
            <person name="Luke J."/>
            <person name="Reinhart S."/>
            <person name="Benedict M.N."/>
            <person name="Youngblut N.D."/>
            <person name="Metcalf M.E."/>
            <person name="Whitaker R.J."/>
            <person name="Metcalf W.W."/>
        </authorList>
    </citation>
    <scope>NUCLEOTIDE SEQUENCE [LARGE SCALE GENOMIC DNA]</scope>
    <source>
        <strain evidence="2 3">HB-1</strain>
    </source>
</reference>
<evidence type="ECO:0000313" key="2">
    <source>
        <dbReference type="EMBL" id="AKB80258.1"/>
    </source>
</evidence>
<dbReference type="Proteomes" id="UP000033101">
    <property type="component" value="Chromosome"/>
</dbReference>
<dbReference type="GeneID" id="24833135"/>
<dbReference type="AlphaFoldDB" id="A0A0E3SJ93"/>
<name>A0A0E3SJ93_9EURY</name>
<dbReference type="PROSITE" id="PS50902">
    <property type="entry name" value="FLAVODOXIN_LIKE"/>
    <property type="match status" value="1"/>
</dbReference>
<dbReference type="PATRIC" id="fig|1434110.4.peg.4823"/>
<dbReference type="PANTHER" id="PTHR39201">
    <property type="entry name" value="EXPORTED PROTEIN-RELATED"/>
    <property type="match status" value="1"/>
</dbReference>
<dbReference type="RefSeq" id="WP_048142371.1">
    <property type="nucleotide sequence ID" value="NZ_CP009516.1"/>
</dbReference>
<dbReference type="PANTHER" id="PTHR39201:SF1">
    <property type="entry name" value="FLAVODOXIN-LIKE DOMAIN-CONTAINING PROTEIN"/>
    <property type="match status" value="1"/>
</dbReference>
<dbReference type="STRING" id="1434110.MSHOH_3775"/>
<dbReference type="EMBL" id="CP009516">
    <property type="protein sequence ID" value="AKB80258.1"/>
    <property type="molecule type" value="Genomic_DNA"/>
</dbReference>
<protein>
    <submittedName>
        <fullName evidence="2">Flavodoxin</fullName>
    </submittedName>
</protein>
<organism evidence="2 3">
    <name type="scientific">Methanosarcina horonobensis HB-1 = JCM 15518</name>
    <dbReference type="NCBI Taxonomy" id="1434110"/>
    <lineage>
        <taxon>Archaea</taxon>
        <taxon>Methanobacteriati</taxon>
        <taxon>Methanobacteriota</taxon>
        <taxon>Stenosarchaea group</taxon>
        <taxon>Methanomicrobia</taxon>
        <taxon>Methanosarcinales</taxon>
        <taxon>Methanosarcinaceae</taxon>
        <taxon>Methanosarcina</taxon>
    </lineage>
</organism>
<dbReference type="HOGENOM" id="CLU_068890_0_1_2"/>
<dbReference type="InterPro" id="IPR029039">
    <property type="entry name" value="Flavoprotein-like_sf"/>
</dbReference>
<feature type="domain" description="Flavodoxin-like" evidence="1">
    <location>
        <begin position="5"/>
        <end position="158"/>
    </location>
</feature>
<accession>A0A0E3SJ93</accession>
<dbReference type="SUPFAM" id="SSF52218">
    <property type="entry name" value="Flavoproteins"/>
    <property type="match status" value="1"/>
</dbReference>
<dbReference type="KEGG" id="mhor:MSHOH_3775"/>
<dbReference type="Gene3D" id="3.40.50.360">
    <property type="match status" value="1"/>
</dbReference>
<sequence length="161" mass="18214">MNKKILVAYFSHSGNTREIAIQIHKNIGSNIFEIQSVNPYPSEYNEVVEQAKQELQSGYQPELKTAVKDMKSYEAVFIGYPNWWGTIPRPVAAFLSKHDFSGKTIVPFCTHEGSRLGRSITDITRLCPQSTVLNGLAVRGREVKNAQNEVSEWLRKIGMIE</sequence>